<organism evidence="8 9">
    <name type="scientific">Chitinophaga hostae</name>
    <dbReference type="NCBI Taxonomy" id="2831022"/>
    <lineage>
        <taxon>Bacteria</taxon>
        <taxon>Pseudomonadati</taxon>
        <taxon>Bacteroidota</taxon>
        <taxon>Chitinophagia</taxon>
        <taxon>Chitinophagales</taxon>
        <taxon>Chitinophagaceae</taxon>
        <taxon>Chitinophaga</taxon>
    </lineage>
</organism>
<dbReference type="CDD" id="cd08977">
    <property type="entry name" value="SusD"/>
    <property type="match status" value="1"/>
</dbReference>
<reference evidence="8 9" key="1">
    <citation type="submission" date="2021-04" db="EMBL/GenBank/DDBJ databases">
        <title>Chitinophaga sp. nov., isolated from the rhizosphere soil.</title>
        <authorList>
            <person name="He S."/>
        </authorList>
    </citation>
    <scope>NUCLEOTIDE SEQUENCE [LARGE SCALE GENOMIC DNA]</scope>
    <source>
        <strain evidence="8 9">2R12</strain>
    </source>
</reference>
<comment type="subcellular location">
    <subcellularLocation>
        <location evidence="1">Cell outer membrane</location>
    </subcellularLocation>
</comment>
<evidence type="ECO:0000313" key="8">
    <source>
        <dbReference type="EMBL" id="MBS0027564.1"/>
    </source>
</evidence>
<dbReference type="RefSeq" id="WP_211972654.1">
    <property type="nucleotide sequence ID" value="NZ_CBFHAM010000033.1"/>
</dbReference>
<comment type="caution">
    <text evidence="8">The sequence shown here is derived from an EMBL/GenBank/DDBJ whole genome shotgun (WGS) entry which is preliminary data.</text>
</comment>
<dbReference type="InterPro" id="IPR033985">
    <property type="entry name" value="SusD-like_N"/>
</dbReference>
<keyword evidence="5" id="KW-0998">Cell outer membrane</keyword>
<evidence type="ECO:0000256" key="4">
    <source>
        <dbReference type="ARBA" id="ARBA00023136"/>
    </source>
</evidence>
<protein>
    <submittedName>
        <fullName evidence="8">RagB/SusD family nutrient uptake outer membrane protein</fullName>
    </submittedName>
</protein>
<dbReference type="Proteomes" id="UP000676386">
    <property type="component" value="Unassembled WGS sequence"/>
</dbReference>
<feature type="domain" description="SusD-like N-terminal" evidence="7">
    <location>
        <begin position="89"/>
        <end position="244"/>
    </location>
</feature>
<dbReference type="EMBL" id="JAGTXB010000003">
    <property type="protein sequence ID" value="MBS0027564.1"/>
    <property type="molecule type" value="Genomic_DNA"/>
</dbReference>
<evidence type="ECO:0000256" key="1">
    <source>
        <dbReference type="ARBA" id="ARBA00004442"/>
    </source>
</evidence>
<evidence type="ECO:0000256" key="2">
    <source>
        <dbReference type="ARBA" id="ARBA00006275"/>
    </source>
</evidence>
<name>A0ABS5IX83_9BACT</name>
<feature type="domain" description="RagB/SusD" evidence="6">
    <location>
        <begin position="349"/>
        <end position="483"/>
    </location>
</feature>
<evidence type="ECO:0000313" key="9">
    <source>
        <dbReference type="Proteomes" id="UP000676386"/>
    </source>
</evidence>
<evidence type="ECO:0000259" key="6">
    <source>
        <dbReference type="Pfam" id="PF07980"/>
    </source>
</evidence>
<keyword evidence="3" id="KW-0732">Signal</keyword>
<keyword evidence="9" id="KW-1185">Reference proteome</keyword>
<dbReference type="Pfam" id="PF07980">
    <property type="entry name" value="SusD_RagB"/>
    <property type="match status" value="1"/>
</dbReference>
<accession>A0ABS5IX83</accession>
<proteinExistence type="inferred from homology"/>
<dbReference type="Pfam" id="PF14322">
    <property type="entry name" value="SusD-like_3"/>
    <property type="match status" value="1"/>
</dbReference>
<dbReference type="InterPro" id="IPR011990">
    <property type="entry name" value="TPR-like_helical_dom_sf"/>
</dbReference>
<keyword evidence="4" id="KW-0472">Membrane</keyword>
<comment type="similarity">
    <text evidence="2">Belongs to the SusD family.</text>
</comment>
<evidence type="ECO:0000259" key="7">
    <source>
        <dbReference type="Pfam" id="PF14322"/>
    </source>
</evidence>
<dbReference type="Gene3D" id="1.25.40.390">
    <property type="match status" value="1"/>
</dbReference>
<gene>
    <name evidence="8" type="ORF">KE626_09620</name>
</gene>
<sequence length="483" mass="54362">MHPIFNNKSQTTQLFRVIFPAVLFLITQLPTSCKKFVDVKGPTTNITGDNVFSNDGTAAALLTGIYTKISSNSLASGDLASIAFLTGLSGDELSLYSGYSNPDLKNYYSNSLIATQQPSIWNNIYPKLFIVNSIIEKVPSSQSLSPGVKTQLLGEAKFMRAFFLFYLVNLYGNVPLVTSTDYKINSSLPRADKSDVWQQIISDLKDAKELLTQNYVDATLLNSTTERVRPNKWAAIALLARSYLFIGDWNNAEKQSTEILNNTALFHLDSLTNTFQKNSSESIWQLQPVNYGSNTEDAKTYILHSTGFTFSKPVYLSTELVNSFENSDQRKARWTDSIDLNGKIHYFASKYKSDSLNAPVTEYNTVLRLSEQFLIRSEARAHQNNIQGSLNDLNAIRKRAWLANVQLNNMNSILNAISHERKVELFTEWGHRWLDLKRTEIVNNVMSTVTPQKGGTWSPNWQLYPIPPSDILADANIIQNKGY</sequence>
<dbReference type="SUPFAM" id="SSF48452">
    <property type="entry name" value="TPR-like"/>
    <property type="match status" value="1"/>
</dbReference>
<evidence type="ECO:0000256" key="3">
    <source>
        <dbReference type="ARBA" id="ARBA00022729"/>
    </source>
</evidence>
<evidence type="ECO:0000256" key="5">
    <source>
        <dbReference type="ARBA" id="ARBA00023237"/>
    </source>
</evidence>
<dbReference type="InterPro" id="IPR012944">
    <property type="entry name" value="SusD_RagB_dom"/>
</dbReference>